<name>A0AAV1V212_9STRA</name>
<protein>
    <submittedName>
        <fullName evidence="1">Uncharacterized protein</fullName>
    </submittedName>
</protein>
<proteinExistence type="predicted"/>
<sequence>MDAKMASNGSAIDSVGCLLTGALKVSGKERGGVP</sequence>
<reference evidence="1" key="1">
    <citation type="submission" date="2024-01" db="EMBL/GenBank/DDBJ databases">
        <authorList>
            <person name="Webb A."/>
        </authorList>
    </citation>
    <scope>NUCLEOTIDE SEQUENCE</scope>
    <source>
        <strain evidence="1">Pm1</strain>
    </source>
</reference>
<evidence type="ECO:0000313" key="2">
    <source>
        <dbReference type="Proteomes" id="UP001162060"/>
    </source>
</evidence>
<dbReference type="Proteomes" id="UP001162060">
    <property type="component" value="Unassembled WGS sequence"/>
</dbReference>
<dbReference type="EMBL" id="CAKLBY020000257">
    <property type="protein sequence ID" value="CAK7940317.1"/>
    <property type="molecule type" value="Genomic_DNA"/>
</dbReference>
<dbReference type="AlphaFoldDB" id="A0AAV1V212"/>
<evidence type="ECO:0000313" key="1">
    <source>
        <dbReference type="EMBL" id="CAK7940317.1"/>
    </source>
</evidence>
<gene>
    <name evidence="1" type="ORF">PM001_LOCUS25467</name>
</gene>
<accession>A0AAV1V212</accession>
<organism evidence="1 2">
    <name type="scientific">Peronospora matthiolae</name>
    <dbReference type="NCBI Taxonomy" id="2874970"/>
    <lineage>
        <taxon>Eukaryota</taxon>
        <taxon>Sar</taxon>
        <taxon>Stramenopiles</taxon>
        <taxon>Oomycota</taxon>
        <taxon>Peronosporomycetes</taxon>
        <taxon>Peronosporales</taxon>
        <taxon>Peronosporaceae</taxon>
        <taxon>Peronospora</taxon>
    </lineage>
</organism>
<comment type="caution">
    <text evidence="1">The sequence shown here is derived from an EMBL/GenBank/DDBJ whole genome shotgun (WGS) entry which is preliminary data.</text>
</comment>